<evidence type="ECO:0000256" key="7">
    <source>
        <dbReference type="ARBA" id="ARBA00022777"/>
    </source>
</evidence>
<dbReference type="GO" id="GO:0008654">
    <property type="term" value="P:phospholipid biosynthetic process"/>
    <property type="evidence" value="ECO:0007669"/>
    <property type="project" value="UniProtKB-KW"/>
</dbReference>
<keyword evidence="12" id="KW-1208">Phospholipid metabolism</keyword>
<evidence type="ECO:0000256" key="10">
    <source>
        <dbReference type="ARBA" id="ARBA00023098"/>
    </source>
</evidence>
<dbReference type="SUPFAM" id="SSF111331">
    <property type="entry name" value="NAD kinase/diacylglycerol kinase-like"/>
    <property type="match status" value="1"/>
</dbReference>
<keyword evidence="15" id="KW-1185">Reference proteome</keyword>
<evidence type="ECO:0000259" key="13">
    <source>
        <dbReference type="PROSITE" id="PS50146"/>
    </source>
</evidence>
<evidence type="ECO:0000313" key="15">
    <source>
        <dbReference type="Proteomes" id="UP000217785"/>
    </source>
</evidence>
<dbReference type="InterPro" id="IPR005218">
    <property type="entry name" value="Diacylglycerol/lipid_kinase"/>
</dbReference>
<dbReference type="GO" id="GO:0005524">
    <property type="term" value="F:ATP binding"/>
    <property type="evidence" value="ECO:0007669"/>
    <property type="project" value="UniProtKB-KW"/>
</dbReference>
<dbReference type="PANTHER" id="PTHR12358">
    <property type="entry name" value="SPHINGOSINE KINASE"/>
    <property type="match status" value="1"/>
</dbReference>
<dbReference type="PANTHER" id="PTHR12358:SF106">
    <property type="entry name" value="LIPID KINASE YEGS"/>
    <property type="match status" value="1"/>
</dbReference>
<keyword evidence="6" id="KW-0547">Nucleotide-binding</keyword>
<dbReference type="InterPro" id="IPR050187">
    <property type="entry name" value="Lipid_Phosphate_FormReg"/>
</dbReference>
<protein>
    <recommendedName>
        <fullName evidence="13">DAGKc domain-containing protein</fullName>
    </recommendedName>
</protein>
<dbReference type="PROSITE" id="PS50146">
    <property type="entry name" value="DAGK"/>
    <property type="match status" value="1"/>
</dbReference>
<evidence type="ECO:0000256" key="4">
    <source>
        <dbReference type="ARBA" id="ARBA00022679"/>
    </source>
</evidence>
<proteinExistence type="inferred from homology"/>
<reference evidence="15" key="1">
    <citation type="submission" date="2017-07" db="EMBL/GenBank/DDBJ databases">
        <title>Draft genome sequence of Effusibacillus lacus strain skLN1.</title>
        <authorList>
            <person name="Watanabe M."/>
            <person name="Kojima H."/>
            <person name="Fukui M."/>
        </authorList>
    </citation>
    <scope>NUCLEOTIDE SEQUENCE [LARGE SCALE GENOMIC DNA]</scope>
    <source>
        <strain evidence="15">skLN1</strain>
    </source>
</reference>
<keyword evidence="10" id="KW-0443">Lipid metabolism</keyword>
<dbReference type="Pfam" id="PF19279">
    <property type="entry name" value="YegS_C"/>
    <property type="match status" value="1"/>
</dbReference>
<gene>
    <name evidence="14" type="ORF">EFBL_0746</name>
</gene>
<dbReference type="OrthoDB" id="9786026at2"/>
<keyword evidence="9" id="KW-0460">Magnesium</keyword>
<evidence type="ECO:0000256" key="6">
    <source>
        <dbReference type="ARBA" id="ARBA00022741"/>
    </source>
</evidence>
<sequence>MTRRLFVINPNAGKGRALRYWKLAEAELHKRQIVYDCFMTNAPGDAVGHLKNLAGFYDQVIAVGGDGTIHEVVNGIVQTGAKLGIIPAGTGNDFAQYLNLNGHFDPVRSVERILQNQSVPVDLVCMQEKVFINVAGMGFDAAVAADVNRSTFLKKMGSLGYVASVMRQLPGYRPGAAMIEIDGSKHHFEDAWLIAVGNGGVYGGGMKILPQADCRDGLLEVCVVSGISKLELLRVFPKVFSGSHVRHPAVKMFRGSEVRVISKANLRIHADGEIVTRVRDTEPEEFQTDEKFKILPKAIDLLV</sequence>
<dbReference type="GO" id="GO:0046872">
    <property type="term" value="F:metal ion binding"/>
    <property type="evidence" value="ECO:0007669"/>
    <property type="project" value="UniProtKB-KW"/>
</dbReference>
<dbReference type="Gene3D" id="3.40.50.10330">
    <property type="entry name" value="Probable inorganic polyphosphate/atp-NAD kinase, domain 1"/>
    <property type="match status" value="1"/>
</dbReference>
<dbReference type="InterPro" id="IPR016064">
    <property type="entry name" value="NAD/diacylglycerol_kinase_sf"/>
</dbReference>
<evidence type="ECO:0000256" key="3">
    <source>
        <dbReference type="ARBA" id="ARBA00022516"/>
    </source>
</evidence>
<dbReference type="Proteomes" id="UP000217785">
    <property type="component" value="Unassembled WGS sequence"/>
</dbReference>
<evidence type="ECO:0000256" key="9">
    <source>
        <dbReference type="ARBA" id="ARBA00022842"/>
    </source>
</evidence>
<dbReference type="GO" id="GO:0016301">
    <property type="term" value="F:kinase activity"/>
    <property type="evidence" value="ECO:0007669"/>
    <property type="project" value="UniProtKB-KW"/>
</dbReference>
<dbReference type="InterPro" id="IPR045540">
    <property type="entry name" value="YegS/DAGK_C"/>
</dbReference>
<dbReference type="AlphaFoldDB" id="A0A292YHG2"/>
<dbReference type="SMART" id="SM00046">
    <property type="entry name" value="DAGKc"/>
    <property type="match status" value="1"/>
</dbReference>
<dbReference type="RefSeq" id="WP_096180815.1">
    <property type="nucleotide sequence ID" value="NZ_BDUF01000014.1"/>
</dbReference>
<dbReference type="EMBL" id="BDUF01000014">
    <property type="protein sequence ID" value="GAX89128.1"/>
    <property type="molecule type" value="Genomic_DNA"/>
</dbReference>
<keyword evidence="3" id="KW-0444">Lipid biosynthesis</keyword>
<dbReference type="Pfam" id="PF00781">
    <property type="entry name" value="DAGK_cat"/>
    <property type="match status" value="1"/>
</dbReference>
<keyword evidence="11" id="KW-0594">Phospholipid biosynthesis</keyword>
<keyword evidence="4" id="KW-0808">Transferase</keyword>
<keyword evidence="7" id="KW-0418">Kinase</keyword>
<dbReference type="InterPro" id="IPR001206">
    <property type="entry name" value="Diacylglycerol_kinase_cat_dom"/>
</dbReference>
<evidence type="ECO:0000256" key="2">
    <source>
        <dbReference type="ARBA" id="ARBA00005983"/>
    </source>
</evidence>
<name>A0A292YHG2_9BACL</name>
<comment type="cofactor">
    <cofactor evidence="1">
        <name>Mg(2+)</name>
        <dbReference type="ChEBI" id="CHEBI:18420"/>
    </cofactor>
</comment>
<keyword evidence="8" id="KW-0067">ATP-binding</keyword>
<evidence type="ECO:0000256" key="11">
    <source>
        <dbReference type="ARBA" id="ARBA00023209"/>
    </source>
</evidence>
<dbReference type="InterPro" id="IPR017438">
    <property type="entry name" value="ATP-NAD_kinase_N"/>
</dbReference>
<evidence type="ECO:0000313" key="14">
    <source>
        <dbReference type="EMBL" id="GAX89128.1"/>
    </source>
</evidence>
<evidence type="ECO:0000256" key="8">
    <source>
        <dbReference type="ARBA" id="ARBA00022840"/>
    </source>
</evidence>
<comment type="caution">
    <text evidence="14">The sequence shown here is derived from an EMBL/GenBank/DDBJ whole genome shotgun (WGS) entry which is preliminary data.</text>
</comment>
<feature type="domain" description="DAGKc" evidence="13">
    <location>
        <begin position="1"/>
        <end position="129"/>
    </location>
</feature>
<evidence type="ECO:0000256" key="1">
    <source>
        <dbReference type="ARBA" id="ARBA00001946"/>
    </source>
</evidence>
<comment type="similarity">
    <text evidence="2">Belongs to the diacylglycerol/lipid kinase family.</text>
</comment>
<dbReference type="GO" id="GO:0005886">
    <property type="term" value="C:plasma membrane"/>
    <property type="evidence" value="ECO:0007669"/>
    <property type="project" value="TreeGrafter"/>
</dbReference>
<organism evidence="14 15">
    <name type="scientific">Effusibacillus lacus</name>
    <dbReference type="NCBI Taxonomy" id="1348429"/>
    <lineage>
        <taxon>Bacteria</taxon>
        <taxon>Bacillati</taxon>
        <taxon>Bacillota</taxon>
        <taxon>Bacilli</taxon>
        <taxon>Bacillales</taxon>
        <taxon>Alicyclobacillaceae</taxon>
        <taxon>Effusibacillus</taxon>
    </lineage>
</organism>
<dbReference type="Gene3D" id="2.60.200.40">
    <property type="match status" value="1"/>
</dbReference>
<evidence type="ECO:0000256" key="5">
    <source>
        <dbReference type="ARBA" id="ARBA00022723"/>
    </source>
</evidence>
<keyword evidence="5" id="KW-0479">Metal-binding</keyword>
<accession>A0A292YHG2</accession>
<dbReference type="NCBIfam" id="TIGR00147">
    <property type="entry name" value="YegS/Rv2252/BmrU family lipid kinase"/>
    <property type="match status" value="1"/>
</dbReference>
<evidence type="ECO:0000256" key="12">
    <source>
        <dbReference type="ARBA" id="ARBA00023264"/>
    </source>
</evidence>